<evidence type="ECO:0000256" key="1">
    <source>
        <dbReference type="SAM" id="MobiDB-lite"/>
    </source>
</evidence>
<dbReference type="AlphaFoldDB" id="A0A833RIT9"/>
<reference evidence="3" key="1">
    <citation type="submission" date="2020-01" db="EMBL/GenBank/DDBJ databases">
        <title>Genome sequence of Kobresia littledalei, the first chromosome-level genome in the family Cyperaceae.</title>
        <authorList>
            <person name="Qu G."/>
        </authorList>
    </citation>
    <scope>NUCLEOTIDE SEQUENCE</scope>
    <source>
        <strain evidence="3">C.B.Clarke</strain>
        <tissue evidence="3">Leaf</tissue>
    </source>
</reference>
<feature type="compositionally biased region" description="Polar residues" evidence="1">
    <location>
        <begin position="119"/>
        <end position="137"/>
    </location>
</feature>
<name>A0A833RIT9_9POAL</name>
<organism evidence="3 4">
    <name type="scientific">Carex littledalei</name>
    <dbReference type="NCBI Taxonomy" id="544730"/>
    <lineage>
        <taxon>Eukaryota</taxon>
        <taxon>Viridiplantae</taxon>
        <taxon>Streptophyta</taxon>
        <taxon>Embryophyta</taxon>
        <taxon>Tracheophyta</taxon>
        <taxon>Spermatophyta</taxon>
        <taxon>Magnoliopsida</taxon>
        <taxon>Liliopsida</taxon>
        <taxon>Poales</taxon>
        <taxon>Cyperaceae</taxon>
        <taxon>Cyperoideae</taxon>
        <taxon>Cariceae</taxon>
        <taxon>Carex</taxon>
        <taxon>Carex subgen. Euthyceras</taxon>
    </lineage>
</organism>
<dbReference type="PANTHER" id="PTHR31348:SF4">
    <property type="entry name" value="PHYTOCHROME A-ASSOCIATED F-BOX PROTEIN"/>
    <property type="match status" value="1"/>
</dbReference>
<dbReference type="Gene3D" id="1.20.1280.50">
    <property type="match status" value="1"/>
</dbReference>
<sequence length="302" mass="34409">MAILSRFPRLKFLLNCFSDSGEAPSPISLLPDELLLKIFSMIPPADDPGLLPRLSGVSRHFRRLLHSPLPASLSLHKLTFCCPGILHAGVLVPYYPDFYRSDHEKLYLESSYDLSETLDTVPSDSSSNQSQNFTDTSSYEKKKKNGRRRKWMGPTGSHMASGNWSLSREQDFNKTKVWERINKHHNWMKVKLNCVYCECNEMWNLAMGGCLNDYSMSHEDGLLMLRVFVCDNGHVSGAWKEEKPWYYNCAGTGQLKMHFQAHLTIWLPQYVGDDIPSKPLPVSVKADWENTSVPVVPLLIEV</sequence>
<evidence type="ECO:0000313" key="3">
    <source>
        <dbReference type="EMBL" id="KAF3340668.1"/>
    </source>
</evidence>
<evidence type="ECO:0000259" key="2">
    <source>
        <dbReference type="PROSITE" id="PS50181"/>
    </source>
</evidence>
<dbReference type="Proteomes" id="UP000623129">
    <property type="component" value="Unassembled WGS sequence"/>
</dbReference>
<dbReference type="PROSITE" id="PS50181">
    <property type="entry name" value="FBOX"/>
    <property type="match status" value="1"/>
</dbReference>
<dbReference type="EMBL" id="SWLB01000002">
    <property type="protein sequence ID" value="KAF3340668.1"/>
    <property type="molecule type" value="Genomic_DNA"/>
</dbReference>
<dbReference type="OrthoDB" id="730977at2759"/>
<dbReference type="SUPFAM" id="SSF81383">
    <property type="entry name" value="F-box domain"/>
    <property type="match status" value="1"/>
</dbReference>
<dbReference type="InterPro" id="IPR001810">
    <property type="entry name" value="F-box_dom"/>
</dbReference>
<evidence type="ECO:0000313" key="4">
    <source>
        <dbReference type="Proteomes" id="UP000623129"/>
    </source>
</evidence>
<feature type="domain" description="F-box" evidence="2">
    <location>
        <begin position="24"/>
        <end position="78"/>
    </location>
</feature>
<protein>
    <submittedName>
        <fullName evidence="3">Phytochrome A-associated F-box protein-like protein</fullName>
    </submittedName>
</protein>
<dbReference type="CDD" id="cd09917">
    <property type="entry name" value="F-box_SF"/>
    <property type="match status" value="1"/>
</dbReference>
<dbReference type="InterPro" id="IPR040267">
    <property type="entry name" value="EID1-like"/>
</dbReference>
<comment type="caution">
    <text evidence="3">The sequence shown here is derived from an EMBL/GenBank/DDBJ whole genome shotgun (WGS) entry which is preliminary data.</text>
</comment>
<dbReference type="PANTHER" id="PTHR31348">
    <property type="entry name" value="EID1-LIKE F-BOX PROTEIN 2-RELATED"/>
    <property type="match status" value="1"/>
</dbReference>
<keyword evidence="4" id="KW-1185">Reference proteome</keyword>
<accession>A0A833RIT9</accession>
<feature type="compositionally biased region" description="Basic residues" evidence="1">
    <location>
        <begin position="141"/>
        <end position="151"/>
    </location>
</feature>
<dbReference type="Pfam" id="PF00646">
    <property type="entry name" value="F-box"/>
    <property type="match status" value="1"/>
</dbReference>
<proteinExistence type="predicted"/>
<feature type="region of interest" description="Disordered" evidence="1">
    <location>
        <begin position="119"/>
        <end position="163"/>
    </location>
</feature>
<dbReference type="InterPro" id="IPR036047">
    <property type="entry name" value="F-box-like_dom_sf"/>
</dbReference>
<gene>
    <name evidence="3" type="ORF">FCM35_KLT09512</name>
</gene>